<dbReference type="EMBL" id="JAVRJZ010000020">
    <property type="protein sequence ID" value="KAK2706100.1"/>
    <property type="molecule type" value="Genomic_DNA"/>
</dbReference>
<evidence type="ECO:0000256" key="4">
    <source>
        <dbReference type="ARBA" id="ARBA00022679"/>
    </source>
</evidence>
<sequence>MHPLLPFAESSPSYISGQANKANMKSLSERVTELENATLYQIEGPVNPANCAASVEGLLDSLIVLYDECSQSSLRRERTVSNFIETVKPLVEKFKSLRLSRDDFEIIKVIGRGAFGEVCVVRLRGTDKVYAMKILNKWVMLKRAEAACFQEERDVLVNGDRRWITNLHYAFHDEHNLYIVMDYYCGGDLLTLLSKFEDRLPEEMAKFYVAEMVLAIDSIHRLGYVHRDIKPDNVLLDQNGHIRLADFGSCLRLREDGTVQSNVAIGTPDYISPEILR</sequence>
<dbReference type="InterPro" id="IPR017441">
    <property type="entry name" value="Protein_kinase_ATP_BS"/>
</dbReference>
<dbReference type="PROSITE" id="PS50011">
    <property type="entry name" value="PROTEIN_KINASE_DOM"/>
    <property type="match status" value="1"/>
</dbReference>
<evidence type="ECO:0000256" key="11">
    <source>
        <dbReference type="RuleBase" id="RU000304"/>
    </source>
</evidence>
<dbReference type="GO" id="GO:0005856">
    <property type="term" value="C:cytoskeleton"/>
    <property type="evidence" value="ECO:0007669"/>
    <property type="project" value="TreeGrafter"/>
</dbReference>
<keyword evidence="3" id="KW-0597">Phosphoprotein</keyword>
<dbReference type="InterPro" id="IPR011009">
    <property type="entry name" value="Kinase-like_dom_sf"/>
</dbReference>
<keyword evidence="5 10" id="KW-0547">Nucleotide-binding</keyword>
<evidence type="ECO:0000256" key="6">
    <source>
        <dbReference type="ARBA" id="ARBA00022777"/>
    </source>
</evidence>
<feature type="domain" description="Protein kinase" evidence="12">
    <location>
        <begin position="104"/>
        <end position="277"/>
    </location>
</feature>
<dbReference type="InterPro" id="IPR000719">
    <property type="entry name" value="Prot_kinase_dom"/>
</dbReference>
<evidence type="ECO:0000256" key="9">
    <source>
        <dbReference type="ARBA" id="ARBA00048679"/>
    </source>
</evidence>
<dbReference type="Pfam" id="PF00069">
    <property type="entry name" value="Pkinase"/>
    <property type="match status" value="1"/>
</dbReference>
<evidence type="ECO:0000313" key="14">
    <source>
        <dbReference type="Proteomes" id="UP001187531"/>
    </source>
</evidence>
<evidence type="ECO:0000256" key="7">
    <source>
        <dbReference type="ARBA" id="ARBA00022840"/>
    </source>
</evidence>
<proteinExistence type="inferred from homology"/>
<dbReference type="FunFam" id="1.10.510.10:FF:000024">
    <property type="entry name" value="Probable serine/threonine-protein kinase cot-1"/>
    <property type="match status" value="1"/>
</dbReference>
<dbReference type="GO" id="GO:0031032">
    <property type="term" value="P:actomyosin structure organization"/>
    <property type="evidence" value="ECO:0007669"/>
    <property type="project" value="TreeGrafter"/>
</dbReference>
<dbReference type="InterPro" id="IPR008271">
    <property type="entry name" value="Ser/Thr_kinase_AS"/>
</dbReference>
<dbReference type="SMART" id="SM00220">
    <property type="entry name" value="S_TKc"/>
    <property type="match status" value="1"/>
</dbReference>
<keyword evidence="14" id="KW-1185">Reference proteome</keyword>
<dbReference type="PANTHER" id="PTHR22988">
    <property type="entry name" value="MYOTONIC DYSTROPHY S/T KINASE-RELATED"/>
    <property type="match status" value="1"/>
</dbReference>
<evidence type="ECO:0000256" key="8">
    <source>
        <dbReference type="ARBA" id="ARBA00047899"/>
    </source>
</evidence>
<dbReference type="PANTHER" id="PTHR22988:SF66">
    <property type="entry name" value="SERINE_THREONINE-PROTEIN KINASE GENGHIS KHAN"/>
    <property type="match status" value="1"/>
</dbReference>
<gene>
    <name evidence="13" type="ORF">QYM36_016203</name>
</gene>
<protein>
    <recommendedName>
        <fullName evidence="1">non-specific serine/threonine protein kinase</fullName>
        <ecNumber evidence="1">2.7.11.1</ecNumber>
    </recommendedName>
</protein>
<comment type="similarity">
    <text evidence="11">Belongs to the protein kinase superfamily.</text>
</comment>
<keyword evidence="4" id="KW-0808">Transferase</keyword>
<comment type="catalytic activity">
    <reaction evidence="8">
        <text>L-threonyl-[protein] + ATP = O-phospho-L-threonyl-[protein] + ADP + H(+)</text>
        <dbReference type="Rhea" id="RHEA:46608"/>
        <dbReference type="Rhea" id="RHEA-COMP:11060"/>
        <dbReference type="Rhea" id="RHEA-COMP:11605"/>
        <dbReference type="ChEBI" id="CHEBI:15378"/>
        <dbReference type="ChEBI" id="CHEBI:30013"/>
        <dbReference type="ChEBI" id="CHEBI:30616"/>
        <dbReference type="ChEBI" id="CHEBI:61977"/>
        <dbReference type="ChEBI" id="CHEBI:456216"/>
        <dbReference type="EC" id="2.7.11.1"/>
    </reaction>
</comment>
<dbReference type="FunFam" id="3.30.200.20:FF:001055">
    <property type="entry name" value="Serine/threonine-protein kinase MRCK beta"/>
    <property type="match status" value="1"/>
</dbReference>
<dbReference type="AlphaFoldDB" id="A0AA88HBS0"/>
<feature type="non-terminal residue" evidence="13">
    <location>
        <position position="1"/>
    </location>
</feature>
<evidence type="ECO:0000256" key="3">
    <source>
        <dbReference type="ARBA" id="ARBA00022553"/>
    </source>
</evidence>
<dbReference type="Gene3D" id="3.30.200.20">
    <property type="entry name" value="Phosphorylase Kinase, domain 1"/>
    <property type="match status" value="1"/>
</dbReference>
<evidence type="ECO:0000313" key="13">
    <source>
        <dbReference type="EMBL" id="KAK2706100.1"/>
    </source>
</evidence>
<dbReference type="PROSITE" id="PS00107">
    <property type="entry name" value="PROTEIN_KINASE_ATP"/>
    <property type="match status" value="1"/>
</dbReference>
<dbReference type="PROSITE" id="PS00108">
    <property type="entry name" value="PROTEIN_KINASE_ST"/>
    <property type="match status" value="1"/>
</dbReference>
<dbReference type="SUPFAM" id="SSF56112">
    <property type="entry name" value="Protein kinase-like (PK-like)"/>
    <property type="match status" value="1"/>
</dbReference>
<keyword evidence="2 11" id="KW-0723">Serine/threonine-protein kinase</keyword>
<reference evidence="13" key="1">
    <citation type="submission" date="2023-07" db="EMBL/GenBank/DDBJ databases">
        <title>Chromosome-level genome assembly of Artemia franciscana.</title>
        <authorList>
            <person name="Jo E."/>
        </authorList>
    </citation>
    <scope>NUCLEOTIDE SEQUENCE</scope>
    <source>
        <tissue evidence="13">Whole body</tissue>
    </source>
</reference>
<dbReference type="GO" id="GO:0004674">
    <property type="term" value="F:protein serine/threonine kinase activity"/>
    <property type="evidence" value="ECO:0007669"/>
    <property type="project" value="UniProtKB-KW"/>
</dbReference>
<comment type="caution">
    <text evidence="13">The sequence shown here is derived from an EMBL/GenBank/DDBJ whole genome shotgun (WGS) entry which is preliminary data.</text>
</comment>
<dbReference type="GO" id="GO:0005524">
    <property type="term" value="F:ATP binding"/>
    <property type="evidence" value="ECO:0007669"/>
    <property type="project" value="UniProtKB-UniRule"/>
</dbReference>
<dbReference type="GO" id="GO:0005737">
    <property type="term" value="C:cytoplasm"/>
    <property type="evidence" value="ECO:0007669"/>
    <property type="project" value="TreeGrafter"/>
</dbReference>
<dbReference type="EC" id="2.7.11.1" evidence="1"/>
<dbReference type="Proteomes" id="UP001187531">
    <property type="component" value="Unassembled WGS sequence"/>
</dbReference>
<dbReference type="InterPro" id="IPR050839">
    <property type="entry name" value="Rho-assoc_Ser/Thr_Kinase"/>
</dbReference>
<accession>A0AA88HBS0</accession>
<feature type="binding site" evidence="10">
    <location>
        <position position="133"/>
    </location>
    <ligand>
        <name>ATP</name>
        <dbReference type="ChEBI" id="CHEBI:30616"/>
    </ligand>
</feature>
<evidence type="ECO:0000256" key="10">
    <source>
        <dbReference type="PROSITE-ProRule" id="PRU10141"/>
    </source>
</evidence>
<comment type="catalytic activity">
    <reaction evidence="9">
        <text>L-seryl-[protein] + ATP = O-phospho-L-seryl-[protein] + ADP + H(+)</text>
        <dbReference type="Rhea" id="RHEA:17989"/>
        <dbReference type="Rhea" id="RHEA-COMP:9863"/>
        <dbReference type="Rhea" id="RHEA-COMP:11604"/>
        <dbReference type="ChEBI" id="CHEBI:15378"/>
        <dbReference type="ChEBI" id="CHEBI:29999"/>
        <dbReference type="ChEBI" id="CHEBI:30616"/>
        <dbReference type="ChEBI" id="CHEBI:83421"/>
        <dbReference type="ChEBI" id="CHEBI:456216"/>
        <dbReference type="EC" id="2.7.11.1"/>
    </reaction>
</comment>
<organism evidence="13 14">
    <name type="scientific">Artemia franciscana</name>
    <name type="common">Brine shrimp</name>
    <name type="synonym">Artemia sanfranciscana</name>
    <dbReference type="NCBI Taxonomy" id="6661"/>
    <lineage>
        <taxon>Eukaryota</taxon>
        <taxon>Metazoa</taxon>
        <taxon>Ecdysozoa</taxon>
        <taxon>Arthropoda</taxon>
        <taxon>Crustacea</taxon>
        <taxon>Branchiopoda</taxon>
        <taxon>Anostraca</taxon>
        <taxon>Artemiidae</taxon>
        <taxon>Artemia</taxon>
    </lineage>
</organism>
<evidence type="ECO:0000256" key="1">
    <source>
        <dbReference type="ARBA" id="ARBA00012513"/>
    </source>
</evidence>
<evidence type="ECO:0000256" key="2">
    <source>
        <dbReference type="ARBA" id="ARBA00022527"/>
    </source>
</evidence>
<name>A0AA88HBS0_ARTSF</name>
<keyword evidence="7 10" id="KW-0067">ATP-binding</keyword>
<evidence type="ECO:0000256" key="5">
    <source>
        <dbReference type="ARBA" id="ARBA00022741"/>
    </source>
</evidence>
<evidence type="ECO:0000259" key="12">
    <source>
        <dbReference type="PROSITE" id="PS50011"/>
    </source>
</evidence>
<keyword evidence="6" id="KW-0418">Kinase</keyword>